<sequence>MVIRMDQWGKVLSTRDLGANIRQKIIVEFNKQDQDIVIDFINVEGINQSCADEVFGKMLLEIGLDNFKKRIKFNNMNDTISSVVKYVMASRWSNLKNNAIN</sequence>
<proteinExistence type="predicted"/>
<dbReference type="RefSeq" id="WP_148809716.1">
    <property type="nucleotide sequence ID" value="NZ_CP042243.1"/>
</dbReference>
<accession>A0A5C0SH06</accession>
<evidence type="ECO:0000259" key="1">
    <source>
        <dbReference type="Pfam" id="PF14213"/>
    </source>
</evidence>
<dbReference type="EMBL" id="CP042243">
    <property type="protein sequence ID" value="QEK12694.1"/>
    <property type="molecule type" value="Genomic_DNA"/>
</dbReference>
<organism evidence="3 4">
    <name type="scientific">Crassaminicella thermophila</name>
    <dbReference type="NCBI Taxonomy" id="2599308"/>
    <lineage>
        <taxon>Bacteria</taxon>
        <taxon>Bacillati</taxon>
        <taxon>Bacillota</taxon>
        <taxon>Clostridia</taxon>
        <taxon>Eubacteriales</taxon>
        <taxon>Clostridiaceae</taxon>
        <taxon>Crassaminicella</taxon>
    </lineage>
</organism>
<evidence type="ECO:0000313" key="4">
    <source>
        <dbReference type="Proteomes" id="UP000324646"/>
    </source>
</evidence>
<name>A0A5C0SH06_CRATE</name>
<dbReference type="Proteomes" id="UP000324646">
    <property type="component" value="Chromosome"/>
</dbReference>
<dbReference type="Pfam" id="PF14213">
    <property type="entry name" value="DUF4325"/>
    <property type="match status" value="1"/>
</dbReference>
<evidence type="ECO:0000313" key="2">
    <source>
        <dbReference type="EMBL" id="QEK12562.1"/>
    </source>
</evidence>
<feature type="domain" description="DUF4325" evidence="1">
    <location>
        <begin position="18"/>
        <end position="80"/>
    </location>
</feature>
<gene>
    <name evidence="2" type="ORF">FQB35_09620</name>
    <name evidence="3" type="ORF">FQB35_10325</name>
</gene>
<dbReference type="KEGG" id="crs:FQB35_09620"/>
<dbReference type="InterPro" id="IPR025474">
    <property type="entry name" value="DUF4325"/>
</dbReference>
<reference evidence="3 4" key="1">
    <citation type="submission" date="2019-07" db="EMBL/GenBank/DDBJ databases">
        <title>Complete genome of Crassaminicella thermophila SY095.</title>
        <authorList>
            <person name="Li X."/>
        </authorList>
    </citation>
    <scope>NUCLEOTIDE SEQUENCE [LARGE SCALE GENOMIC DNA]</scope>
    <source>
        <strain evidence="3 4">SY095</strain>
    </source>
</reference>
<dbReference type="KEGG" id="crs:FQB35_10325"/>
<evidence type="ECO:0000313" key="3">
    <source>
        <dbReference type="EMBL" id="QEK12694.1"/>
    </source>
</evidence>
<dbReference type="OrthoDB" id="1925978at2"/>
<dbReference type="AlphaFoldDB" id="A0A5C0SH06"/>
<dbReference type="EMBL" id="CP042243">
    <property type="protein sequence ID" value="QEK12562.1"/>
    <property type="molecule type" value="Genomic_DNA"/>
</dbReference>
<protein>
    <submittedName>
        <fullName evidence="3">DUF4325 domain-containing protein</fullName>
    </submittedName>
</protein>
<keyword evidence="4" id="KW-1185">Reference proteome</keyword>